<dbReference type="Proteomes" id="UP000075901">
    <property type="component" value="Unassembled WGS sequence"/>
</dbReference>
<feature type="region of interest" description="Disordered" evidence="1">
    <location>
        <begin position="43"/>
        <end position="62"/>
    </location>
</feature>
<keyword evidence="2" id="KW-0732">Signal</keyword>
<evidence type="ECO:0000256" key="2">
    <source>
        <dbReference type="SAM" id="SignalP"/>
    </source>
</evidence>
<evidence type="ECO:0000313" key="3">
    <source>
        <dbReference type="EnsemblMetazoa" id="AMAM005299-PA"/>
    </source>
</evidence>
<keyword evidence="4" id="KW-1185">Reference proteome</keyword>
<evidence type="ECO:0000313" key="4">
    <source>
        <dbReference type="Proteomes" id="UP000075901"/>
    </source>
</evidence>
<reference evidence="4" key="1">
    <citation type="submission" date="2013-09" db="EMBL/GenBank/DDBJ databases">
        <title>The Genome Sequence of Anopheles maculatus species B.</title>
        <authorList>
            <consortium name="The Broad Institute Genomics Platform"/>
            <person name="Neafsey D.E."/>
            <person name="Besansky N."/>
            <person name="Howell P."/>
            <person name="Walton C."/>
            <person name="Young S.K."/>
            <person name="Zeng Q."/>
            <person name="Gargeya S."/>
            <person name="Fitzgerald M."/>
            <person name="Haas B."/>
            <person name="Abouelleil A."/>
            <person name="Allen A.W."/>
            <person name="Alvarado L."/>
            <person name="Arachchi H.M."/>
            <person name="Berlin A.M."/>
            <person name="Chapman S.B."/>
            <person name="Gainer-Dewar J."/>
            <person name="Goldberg J."/>
            <person name="Griggs A."/>
            <person name="Gujja S."/>
            <person name="Hansen M."/>
            <person name="Howarth C."/>
            <person name="Imamovic A."/>
            <person name="Ireland A."/>
            <person name="Larimer J."/>
            <person name="McCowan C."/>
            <person name="Murphy C."/>
            <person name="Pearson M."/>
            <person name="Poon T.W."/>
            <person name="Priest M."/>
            <person name="Roberts A."/>
            <person name="Saif S."/>
            <person name="Shea T."/>
            <person name="Sisk P."/>
            <person name="Sykes S."/>
            <person name="Wortman J."/>
            <person name="Nusbaum C."/>
            <person name="Birren B."/>
        </authorList>
    </citation>
    <scope>NUCLEOTIDE SEQUENCE [LARGE SCALE GENOMIC DNA]</scope>
    <source>
        <strain evidence="4">maculatus3</strain>
    </source>
</reference>
<organism evidence="3 4">
    <name type="scientific">Anopheles maculatus</name>
    <dbReference type="NCBI Taxonomy" id="74869"/>
    <lineage>
        <taxon>Eukaryota</taxon>
        <taxon>Metazoa</taxon>
        <taxon>Ecdysozoa</taxon>
        <taxon>Arthropoda</taxon>
        <taxon>Hexapoda</taxon>
        <taxon>Insecta</taxon>
        <taxon>Pterygota</taxon>
        <taxon>Neoptera</taxon>
        <taxon>Endopterygota</taxon>
        <taxon>Diptera</taxon>
        <taxon>Nematocera</taxon>
        <taxon>Culicoidea</taxon>
        <taxon>Culicidae</taxon>
        <taxon>Anophelinae</taxon>
        <taxon>Anopheles</taxon>
        <taxon>Anopheles maculatus group</taxon>
    </lineage>
</organism>
<accession>A0A182SER2</accession>
<feature type="signal peptide" evidence="2">
    <location>
        <begin position="1"/>
        <end position="19"/>
    </location>
</feature>
<evidence type="ECO:0000256" key="1">
    <source>
        <dbReference type="SAM" id="MobiDB-lite"/>
    </source>
</evidence>
<evidence type="ECO:0008006" key="5">
    <source>
        <dbReference type="Google" id="ProtNLM"/>
    </source>
</evidence>
<sequence length="199" mass="22132">MMMMLWWMIVLVLMDGTVAEKPTFRIIAPEFICNPVEAYGSSRANNSATDPGMTHGNSTQPSRQLTIGFQTNGGQRLHYRVKTYFTLLADTGFISQRHTVGLWRAVRQLEQRVRRDGDTIAQNGQMTIGTDELLPGVVYSFGVVAIDADGTESEEQNFTMTYRNVDQGASFEHGGSTRSSDDVSLLMLGAEKTYADVEY</sequence>
<feature type="chain" id="PRO_5008135721" description="Fibronectin type-III domain-containing protein" evidence="2">
    <location>
        <begin position="20"/>
        <end position="199"/>
    </location>
</feature>
<proteinExistence type="predicted"/>
<dbReference type="AlphaFoldDB" id="A0A182SER2"/>
<dbReference type="EnsemblMetazoa" id="AMAM005299-RA">
    <property type="protein sequence ID" value="AMAM005299-PA"/>
    <property type="gene ID" value="AMAM005299"/>
</dbReference>
<protein>
    <recommendedName>
        <fullName evidence="5">Fibronectin type-III domain-containing protein</fullName>
    </recommendedName>
</protein>
<reference evidence="3" key="2">
    <citation type="submission" date="2020-05" db="UniProtKB">
        <authorList>
            <consortium name="EnsemblMetazoa"/>
        </authorList>
    </citation>
    <scope>IDENTIFICATION</scope>
    <source>
        <strain evidence="3">maculatus3</strain>
    </source>
</reference>
<dbReference type="VEuPathDB" id="VectorBase:AMAM005299"/>
<name>A0A182SER2_9DIPT</name>